<name>A0A158A5Q6_9BURK</name>
<evidence type="ECO:0000313" key="1">
    <source>
        <dbReference type="EMBL" id="SAK53184.1"/>
    </source>
</evidence>
<keyword evidence="2" id="KW-1185">Reference proteome</keyword>
<dbReference type="InterPro" id="IPR008514">
    <property type="entry name" value="T6SS_Hcp"/>
</dbReference>
<dbReference type="EMBL" id="FCOE02000005">
    <property type="protein sequence ID" value="SAK53184.1"/>
    <property type="molecule type" value="Genomic_DNA"/>
</dbReference>
<gene>
    <name evidence="1" type="ORF">AWB80_01846</name>
</gene>
<reference evidence="1" key="1">
    <citation type="submission" date="2016-01" db="EMBL/GenBank/DDBJ databases">
        <authorList>
            <person name="Peeters C."/>
        </authorList>
    </citation>
    <scope>NUCLEOTIDE SEQUENCE [LARGE SCALE GENOMIC DNA]</scope>
    <source>
        <strain evidence="1">LMG 29323</strain>
    </source>
</reference>
<dbReference type="SUPFAM" id="SSF141452">
    <property type="entry name" value="Hcp1-like"/>
    <property type="match status" value="1"/>
</dbReference>
<sequence>MSNIWLKMPGLTGDSMDLGHEGETDVLSYRWGLSKSQRNATCYSWRKVFLERI</sequence>
<dbReference type="AlphaFoldDB" id="A0A158A5Q6"/>
<dbReference type="InterPro" id="IPR036624">
    <property type="entry name" value="Hcp1-lik_sf"/>
</dbReference>
<dbReference type="Proteomes" id="UP000054911">
    <property type="component" value="Unassembled WGS sequence"/>
</dbReference>
<comment type="caution">
    <text evidence="1">The sequence shown here is derived from an EMBL/GenBank/DDBJ whole genome shotgun (WGS) entry which is preliminary data.</text>
</comment>
<proteinExistence type="predicted"/>
<dbReference type="Gene3D" id="2.30.110.20">
    <property type="entry name" value="Hcp1-like"/>
    <property type="match status" value="1"/>
</dbReference>
<accession>A0A158A5Q6</accession>
<organism evidence="1 2">
    <name type="scientific">Caballeronia pedi</name>
    <dbReference type="NCBI Taxonomy" id="1777141"/>
    <lineage>
        <taxon>Bacteria</taxon>
        <taxon>Pseudomonadati</taxon>
        <taxon>Pseudomonadota</taxon>
        <taxon>Betaproteobacteria</taxon>
        <taxon>Burkholderiales</taxon>
        <taxon>Burkholderiaceae</taxon>
        <taxon>Caballeronia</taxon>
    </lineage>
</organism>
<dbReference type="Pfam" id="PF05638">
    <property type="entry name" value="T6SS_HCP"/>
    <property type="match status" value="1"/>
</dbReference>
<evidence type="ECO:0000313" key="2">
    <source>
        <dbReference type="Proteomes" id="UP000054911"/>
    </source>
</evidence>
<protein>
    <submittedName>
        <fullName evidence="1">Uncharacterized protein</fullName>
    </submittedName>
</protein>